<dbReference type="InterPro" id="IPR045063">
    <property type="entry name" value="Dynamin_N"/>
</dbReference>
<evidence type="ECO:0000256" key="1">
    <source>
        <dbReference type="SAM" id="MobiDB-lite"/>
    </source>
</evidence>
<proteinExistence type="predicted"/>
<reference evidence="3 4" key="1">
    <citation type="submission" date="2019-03" db="EMBL/GenBank/DDBJ databases">
        <title>Genomic Encyclopedia of Archaeal and Bacterial Type Strains, Phase II (KMG-II): from individual species to whole genera.</title>
        <authorList>
            <person name="Goeker M."/>
        </authorList>
    </citation>
    <scope>NUCLEOTIDE SEQUENCE [LARGE SCALE GENOMIC DNA]</scope>
    <source>
        <strain evidence="3 4">DSM 45499</strain>
    </source>
</reference>
<protein>
    <submittedName>
        <fullName evidence="3">Dynamin family protein</fullName>
    </submittedName>
</protein>
<dbReference type="EMBL" id="SOCP01000009">
    <property type="protein sequence ID" value="TDV47787.1"/>
    <property type="molecule type" value="Genomic_DNA"/>
</dbReference>
<feature type="compositionally biased region" description="Basic and acidic residues" evidence="1">
    <location>
        <begin position="569"/>
        <end position="581"/>
    </location>
</feature>
<sequence>MRGAESVDTVDTALEVIAHYRRPDLEARLRQTAGRLRTDRVRVLVVGEFKQGKSLLVNGLVKAPVCPVFDDVATSVPTVVRYAAEPSAALVRVVEQSDDGDPAAAKVARVEVPIEELAGHLCETGNPGNRERWRNADIGLPRALLAGGLEIVDTPGVGGLSSVHGAATMAELPSADAVLFVSDASQEYTAPELEFLKQATAMCPNVLCVLSKADLYPEWQRIAELDRRHLAGAGVEADLLVVSSALRVHAVKHNDEEADRESGFGELVEYLRERVVGQAELLARRSTAHDVVAVTEQLATTLLAEQAGLTDPDAAAEVIRRLTEAKQQAVALKERSARWQHTLSDGVADLNADIDYDLRDRMRDIVREAEEEVSRGGDPRRTWDQLAAWVEQEVSAAVAANFLWTAQRARWLAGQVAEHFSGDQELLPRIRTDAEDPLERVSAMDLRIGEPFGIGQKALSGLRGGYVGVLMFGMLGTLVGMPLINPFSVGAGLLLSGKGFTDERRRVYTKRQVDAKAAVRRYADDVIFQAGKDSRELLRRVQRDLRDYYTDRAEETNRSLKESLASAERSVRSSKEERERRLAEIPAELRRLGDLRDRALALTPGGRRVLEAAS</sequence>
<dbReference type="InterPro" id="IPR027417">
    <property type="entry name" value="P-loop_NTPase"/>
</dbReference>
<dbReference type="InterPro" id="IPR051943">
    <property type="entry name" value="TRAFAC_Dynamin-like_GTPase"/>
</dbReference>
<dbReference type="OrthoDB" id="3798616at2"/>
<dbReference type="Proteomes" id="UP000294927">
    <property type="component" value="Unassembled WGS sequence"/>
</dbReference>
<feature type="domain" description="Dynamin N-terminal" evidence="2">
    <location>
        <begin position="43"/>
        <end position="201"/>
    </location>
</feature>
<dbReference type="Gene3D" id="3.40.50.300">
    <property type="entry name" value="P-loop containing nucleotide triphosphate hydrolases"/>
    <property type="match status" value="1"/>
</dbReference>
<evidence type="ECO:0000313" key="3">
    <source>
        <dbReference type="EMBL" id="TDV47787.1"/>
    </source>
</evidence>
<dbReference type="AlphaFoldDB" id="A0A4R7VFC0"/>
<feature type="region of interest" description="Disordered" evidence="1">
    <location>
        <begin position="560"/>
        <end position="581"/>
    </location>
</feature>
<accession>A0A4R7VFC0</accession>
<evidence type="ECO:0000313" key="4">
    <source>
        <dbReference type="Proteomes" id="UP000294927"/>
    </source>
</evidence>
<dbReference type="RefSeq" id="WP_133905091.1">
    <property type="nucleotide sequence ID" value="NZ_SOCP01000009.1"/>
</dbReference>
<dbReference type="Pfam" id="PF00350">
    <property type="entry name" value="Dynamin_N"/>
    <property type="match status" value="1"/>
</dbReference>
<organism evidence="3 4">
    <name type="scientific">Actinophytocola oryzae</name>
    <dbReference type="NCBI Taxonomy" id="502181"/>
    <lineage>
        <taxon>Bacteria</taxon>
        <taxon>Bacillati</taxon>
        <taxon>Actinomycetota</taxon>
        <taxon>Actinomycetes</taxon>
        <taxon>Pseudonocardiales</taxon>
        <taxon>Pseudonocardiaceae</taxon>
    </lineage>
</organism>
<evidence type="ECO:0000259" key="2">
    <source>
        <dbReference type="Pfam" id="PF00350"/>
    </source>
</evidence>
<dbReference type="PANTHER" id="PTHR43681">
    <property type="entry name" value="TRANSMEMBRANE GTPASE FZO"/>
    <property type="match status" value="1"/>
</dbReference>
<keyword evidence="4" id="KW-1185">Reference proteome</keyword>
<gene>
    <name evidence="3" type="ORF">CLV71_10922</name>
</gene>
<name>A0A4R7VFC0_9PSEU</name>
<dbReference type="PANTHER" id="PTHR43681:SF1">
    <property type="entry name" value="SARCALUMENIN"/>
    <property type="match status" value="1"/>
</dbReference>
<dbReference type="SUPFAM" id="SSF52540">
    <property type="entry name" value="P-loop containing nucleoside triphosphate hydrolases"/>
    <property type="match status" value="1"/>
</dbReference>
<comment type="caution">
    <text evidence="3">The sequence shown here is derived from an EMBL/GenBank/DDBJ whole genome shotgun (WGS) entry which is preliminary data.</text>
</comment>